<dbReference type="InterPro" id="IPR029063">
    <property type="entry name" value="SAM-dependent_MTases_sf"/>
</dbReference>
<dbReference type="RefSeq" id="WP_074294449.1">
    <property type="nucleotide sequence ID" value="NZ_FSRU01000001.1"/>
</dbReference>
<accession>A0A1N6GSP2</accession>
<name>A0A1N6GSP2_9BURK</name>
<evidence type="ECO:0000313" key="5">
    <source>
        <dbReference type="Proteomes" id="UP000185151"/>
    </source>
</evidence>
<dbReference type="PANTHER" id="PTHR10509">
    <property type="entry name" value="O-METHYLTRANSFERASE-RELATED"/>
    <property type="match status" value="1"/>
</dbReference>
<proteinExistence type="predicted"/>
<protein>
    <submittedName>
        <fullName evidence="4">Predicted O-methyltransferase YrrM</fullName>
    </submittedName>
</protein>
<dbReference type="SUPFAM" id="SSF53335">
    <property type="entry name" value="S-adenosyl-L-methionine-dependent methyltransferases"/>
    <property type="match status" value="1"/>
</dbReference>
<dbReference type="InterPro" id="IPR002935">
    <property type="entry name" value="SAM_O-MeTrfase"/>
</dbReference>
<dbReference type="GO" id="GO:0008757">
    <property type="term" value="F:S-adenosylmethionine-dependent methyltransferase activity"/>
    <property type="evidence" value="ECO:0007669"/>
    <property type="project" value="TreeGrafter"/>
</dbReference>
<keyword evidence="3" id="KW-0949">S-adenosyl-L-methionine</keyword>
<organism evidence="4 5">
    <name type="scientific">Paraburkholderia phenazinium</name>
    <dbReference type="NCBI Taxonomy" id="60549"/>
    <lineage>
        <taxon>Bacteria</taxon>
        <taxon>Pseudomonadati</taxon>
        <taxon>Pseudomonadota</taxon>
        <taxon>Betaproteobacteria</taxon>
        <taxon>Burkholderiales</taxon>
        <taxon>Burkholderiaceae</taxon>
        <taxon>Paraburkholderia</taxon>
    </lineage>
</organism>
<dbReference type="GO" id="GO:0008171">
    <property type="term" value="F:O-methyltransferase activity"/>
    <property type="evidence" value="ECO:0007669"/>
    <property type="project" value="InterPro"/>
</dbReference>
<dbReference type="EMBL" id="FSRU01000001">
    <property type="protein sequence ID" value="SIO10546.1"/>
    <property type="molecule type" value="Genomic_DNA"/>
</dbReference>
<dbReference type="InterPro" id="IPR050362">
    <property type="entry name" value="Cation-dep_OMT"/>
</dbReference>
<keyword evidence="5" id="KW-1185">Reference proteome</keyword>
<evidence type="ECO:0000256" key="1">
    <source>
        <dbReference type="ARBA" id="ARBA00022603"/>
    </source>
</evidence>
<dbReference type="CDD" id="cd02440">
    <property type="entry name" value="AdoMet_MTases"/>
    <property type="match status" value="1"/>
</dbReference>
<gene>
    <name evidence="4" type="ORF">SAMN05444165_0943</name>
</gene>
<dbReference type="PANTHER" id="PTHR10509:SF14">
    <property type="entry name" value="CAFFEOYL-COA O-METHYLTRANSFERASE 3-RELATED"/>
    <property type="match status" value="1"/>
</dbReference>
<sequence>MATELWNTVDDYFSRELVKSDAALEAALDASAKAGLRAISVAPNQGKFLHLLAKIHGARRILEIGTLGGYSAIWLARALPADGAMVSLEANPDYADVARANLAAAGLSGKVSVLTGLAAESLEELIRSKTPPFDFIFIDADKSSYPDYLRLTLQLSRPGTVIVADNVVRSGRLGDPANQEPDIVGIRSFFKMLAATPGADSTAVQTVGAKGWDGFSITIVSAAQTEANG</sequence>
<dbReference type="Proteomes" id="UP000185151">
    <property type="component" value="Unassembled WGS sequence"/>
</dbReference>
<dbReference type="Pfam" id="PF01596">
    <property type="entry name" value="Methyltransf_3"/>
    <property type="match status" value="1"/>
</dbReference>
<reference evidence="4 5" key="1">
    <citation type="submission" date="2016-11" db="EMBL/GenBank/DDBJ databases">
        <authorList>
            <person name="Jaros S."/>
            <person name="Januszkiewicz K."/>
            <person name="Wedrychowicz H."/>
        </authorList>
    </citation>
    <scope>NUCLEOTIDE SEQUENCE [LARGE SCALE GENOMIC DNA]</scope>
    <source>
        <strain evidence="4 5">GAS95</strain>
    </source>
</reference>
<keyword evidence="2 4" id="KW-0808">Transferase</keyword>
<dbReference type="PROSITE" id="PS51682">
    <property type="entry name" value="SAM_OMT_I"/>
    <property type="match status" value="1"/>
</dbReference>
<evidence type="ECO:0000313" key="4">
    <source>
        <dbReference type="EMBL" id="SIO10546.1"/>
    </source>
</evidence>
<keyword evidence="1 4" id="KW-0489">Methyltransferase</keyword>
<evidence type="ECO:0000256" key="2">
    <source>
        <dbReference type="ARBA" id="ARBA00022679"/>
    </source>
</evidence>
<dbReference type="GO" id="GO:0032259">
    <property type="term" value="P:methylation"/>
    <property type="evidence" value="ECO:0007669"/>
    <property type="project" value="UniProtKB-KW"/>
</dbReference>
<dbReference type="Gene3D" id="3.40.50.150">
    <property type="entry name" value="Vaccinia Virus protein VP39"/>
    <property type="match status" value="1"/>
</dbReference>
<dbReference type="OrthoDB" id="9799672at2"/>
<evidence type="ECO:0000256" key="3">
    <source>
        <dbReference type="ARBA" id="ARBA00022691"/>
    </source>
</evidence>
<dbReference type="AlphaFoldDB" id="A0A1N6GSP2"/>